<dbReference type="AlphaFoldDB" id="A0A1M5T4I0"/>
<evidence type="ECO:0000313" key="2">
    <source>
        <dbReference type="Proteomes" id="UP000184109"/>
    </source>
</evidence>
<name>A0A1M5T4I0_9FLAO</name>
<protein>
    <submittedName>
        <fullName evidence="1">Uncharacterized protein</fullName>
    </submittedName>
</protein>
<dbReference type="RefSeq" id="WP_073118259.1">
    <property type="nucleotide sequence ID" value="NZ_BMEN01000001.1"/>
</dbReference>
<gene>
    <name evidence="1" type="ORF">SAMN05444281_0689</name>
</gene>
<sequence length="93" mass="10891">MGLDIKIVGLEDVYNQDVYDYYDSLAGTLNLIYSNAYPKEIDYHYKKLDFTLVVSANLKGRCFDFVRIDGVYNKHKHIEAMQNDKVRLFFKAV</sequence>
<reference evidence="2" key="1">
    <citation type="submission" date="2016-11" db="EMBL/GenBank/DDBJ databases">
        <authorList>
            <person name="Varghese N."/>
            <person name="Submissions S."/>
        </authorList>
    </citation>
    <scope>NUCLEOTIDE SEQUENCE [LARGE SCALE GENOMIC DNA]</scope>
    <source>
        <strain evidence="2">DSM 100572</strain>
    </source>
</reference>
<proteinExistence type="predicted"/>
<organism evidence="1 2">
    <name type="scientific">Wenyingzhuangia marina</name>
    <dbReference type="NCBI Taxonomy" id="1195760"/>
    <lineage>
        <taxon>Bacteria</taxon>
        <taxon>Pseudomonadati</taxon>
        <taxon>Bacteroidota</taxon>
        <taxon>Flavobacteriia</taxon>
        <taxon>Flavobacteriales</taxon>
        <taxon>Flavobacteriaceae</taxon>
        <taxon>Wenyingzhuangia</taxon>
    </lineage>
</organism>
<evidence type="ECO:0000313" key="1">
    <source>
        <dbReference type="EMBL" id="SHH45592.1"/>
    </source>
</evidence>
<accession>A0A1M5T4I0</accession>
<dbReference type="Proteomes" id="UP000184109">
    <property type="component" value="Unassembled WGS sequence"/>
</dbReference>
<keyword evidence="2" id="KW-1185">Reference proteome</keyword>
<dbReference type="EMBL" id="FQXQ01000001">
    <property type="protein sequence ID" value="SHH45592.1"/>
    <property type="molecule type" value="Genomic_DNA"/>
</dbReference>